<evidence type="ECO:0000256" key="5">
    <source>
        <dbReference type="ARBA" id="ARBA00022927"/>
    </source>
</evidence>
<dbReference type="EMBL" id="QEKH01000022">
    <property type="protein sequence ID" value="PVY39189.1"/>
    <property type="molecule type" value="Genomic_DNA"/>
</dbReference>
<reference evidence="13 14" key="1">
    <citation type="submission" date="2018-04" db="EMBL/GenBank/DDBJ databases">
        <title>Genomic Encyclopedia of Type Strains, Phase IV (KMG-IV): sequencing the most valuable type-strain genomes for metagenomic binning, comparative biology and taxonomic classification.</title>
        <authorList>
            <person name="Goeker M."/>
        </authorList>
    </citation>
    <scope>NUCLEOTIDE SEQUENCE [LARGE SCALE GENOMIC DNA]</scope>
    <source>
        <strain evidence="13 14">DSM 14823</strain>
    </source>
</reference>
<dbReference type="GO" id="GO:0005886">
    <property type="term" value="C:plasma membrane"/>
    <property type="evidence" value="ECO:0007669"/>
    <property type="project" value="UniProtKB-SubCell"/>
</dbReference>
<evidence type="ECO:0000313" key="14">
    <source>
        <dbReference type="Proteomes" id="UP000245959"/>
    </source>
</evidence>
<feature type="transmembrane region" description="Helical" evidence="10">
    <location>
        <begin position="72"/>
        <end position="99"/>
    </location>
</feature>
<evidence type="ECO:0000256" key="7">
    <source>
        <dbReference type="ARBA" id="ARBA00023010"/>
    </source>
</evidence>
<dbReference type="OrthoDB" id="9809248at2"/>
<dbReference type="EMBL" id="JABAEW010000011">
    <property type="protein sequence ID" value="NMD86481.1"/>
    <property type="molecule type" value="Genomic_DNA"/>
</dbReference>
<sequence>MLTAFLNTLKVKELRNRLLFTALIIVLVRFASNIPCPGVDPAALEKFISEVSAGSSSSGGFMALIDLFSGGALAHFALGALGIMPYITASIIVQLLVPVVPTLEKMQREGETGRQKITQYTRYLTILVCLIQGTMVAIAMVNPSKLGLPAPSEQLFIGSRSVFIPITVLVITCTTMVFTWLGEQITERGIGNGVSLIITINIVSRLPHSVIELIDMAMKGQTPDGTTFRPVQLLLLLVVFCVVTAATILLSQGYRRVPIQMIRKTVGKQMMGGSTYMPLKVNFANVMPIIFAGAILMLPEYLFQYMAAKPDASSIWMTLAMTFRQDGVGYMVVYGLLILAFSFFWVANQFNPIQIADNLKKEGAYIPGISPGQPTADFLDSAMTRVTAGGAVFLMALALFPMFLYSNFKIPFMVAQFFGGTSLLIMVGVVLDTMSQLESHLTMRHYEGFLKSGRLRSRGGN</sequence>
<feature type="transmembrane region" description="Helical" evidence="10">
    <location>
        <begin position="120"/>
        <end position="142"/>
    </location>
</feature>
<dbReference type="NCBIfam" id="TIGR00967">
    <property type="entry name" value="3a0501s007"/>
    <property type="match status" value="1"/>
</dbReference>
<evidence type="ECO:0000256" key="11">
    <source>
        <dbReference type="RuleBase" id="RU004349"/>
    </source>
</evidence>
<dbReference type="InterPro" id="IPR002208">
    <property type="entry name" value="SecY/SEC61-alpha"/>
</dbReference>
<comment type="caution">
    <text evidence="13">The sequence shown here is derived from an EMBL/GenBank/DDBJ whole genome shotgun (WGS) entry which is preliminary data.</text>
</comment>
<keyword evidence="14" id="KW-1185">Reference proteome</keyword>
<dbReference type="GeneID" id="78296101"/>
<protein>
    <recommendedName>
        <fullName evidence="9 10">Protein translocase subunit SecY</fullName>
    </recommendedName>
</protein>
<feature type="transmembrane region" description="Helical" evidence="10">
    <location>
        <begin position="410"/>
        <end position="431"/>
    </location>
</feature>
<evidence type="ECO:0000256" key="6">
    <source>
        <dbReference type="ARBA" id="ARBA00022989"/>
    </source>
</evidence>
<feature type="transmembrane region" description="Helical" evidence="10">
    <location>
        <begin position="327"/>
        <end position="347"/>
    </location>
</feature>
<comment type="function">
    <text evidence="10">The central subunit of the protein translocation channel SecYEG. Consists of two halves formed by TMs 1-5 and 6-10. These two domains form a lateral gate at the front which open onto the bilayer between TMs 2 and 7, and are clamped together by SecE at the back. The channel is closed by both a pore ring composed of hydrophobic SecY resides and a short helix (helix 2A) on the extracellular side of the membrane which forms a plug. The plug probably moves laterally to allow the channel to open. The ring and the pore may move independently.</text>
</comment>
<dbReference type="AlphaFoldDB" id="A0A2U1ARY4"/>
<keyword evidence="6 10" id="KW-1133">Transmembrane helix</keyword>
<feature type="transmembrane region" description="Helical" evidence="10">
    <location>
        <begin position="386"/>
        <end position="404"/>
    </location>
</feature>
<organism evidence="13 14">
    <name type="scientific">Victivallis vadensis</name>
    <dbReference type="NCBI Taxonomy" id="172901"/>
    <lineage>
        <taxon>Bacteria</taxon>
        <taxon>Pseudomonadati</taxon>
        <taxon>Lentisphaerota</taxon>
        <taxon>Lentisphaeria</taxon>
        <taxon>Victivallales</taxon>
        <taxon>Victivallaceae</taxon>
        <taxon>Victivallis</taxon>
    </lineage>
</organism>
<dbReference type="HAMAP" id="MF_01465">
    <property type="entry name" value="SecY"/>
    <property type="match status" value="1"/>
</dbReference>
<dbReference type="GO" id="GO:0043952">
    <property type="term" value="P:protein transport by the Sec complex"/>
    <property type="evidence" value="ECO:0007669"/>
    <property type="project" value="UniProtKB-UniRule"/>
</dbReference>
<keyword evidence="3 10" id="KW-0813">Transport</keyword>
<feature type="transmembrane region" description="Helical" evidence="10">
    <location>
        <begin position="193"/>
        <end position="211"/>
    </location>
</feature>
<evidence type="ECO:0000256" key="10">
    <source>
        <dbReference type="HAMAP-Rule" id="MF_01465"/>
    </source>
</evidence>
<evidence type="ECO:0000256" key="8">
    <source>
        <dbReference type="ARBA" id="ARBA00023136"/>
    </source>
</evidence>
<evidence type="ECO:0000256" key="2">
    <source>
        <dbReference type="ARBA" id="ARBA00005751"/>
    </source>
</evidence>
<dbReference type="GO" id="GO:0006605">
    <property type="term" value="P:protein targeting"/>
    <property type="evidence" value="ECO:0007669"/>
    <property type="project" value="UniProtKB-UniRule"/>
</dbReference>
<reference evidence="12 15" key="2">
    <citation type="submission" date="2020-04" db="EMBL/GenBank/DDBJ databases">
        <authorList>
            <person name="Hitch T.C.A."/>
            <person name="Wylensek D."/>
            <person name="Clavel T."/>
        </authorList>
    </citation>
    <scope>NUCLEOTIDE SEQUENCE [LARGE SCALE GENOMIC DNA]</scope>
    <source>
        <strain evidence="12 15">COR2-253-APC-1A</strain>
    </source>
</reference>
<feature type="transmembrane region" description="Helical" evidence="10">
    <location>
        <begin position="286"/>
        <end position="307"/>
    </location>
</feature>
<name>A0A2U1ARY4_9BACT</name>
<evidence type="ECO:0000256" key="3">
    <source>
        <dbReference type="ARBA" id="ARBA00022448"/>
    </source>
</evidence>
<dbReference type="InterPro" id="IPR023201">
    <property type="entry name" value="SecY_dom_sf"/>
</dbReference>
<comment type="caution">
    <text evidence="10">Lacks conserved residue(s) required for the propagation of feature annotation.</text>
</comment>
<feature type="transmembrane region" description="Helical" evidence="10">
    <location>
        <begin position="231"/>
        <end position="254"/>
    </location>
</feature>
<dbReference type="Proteomes" id="UP000576225">
    <property type="component" value="Unassembled WGS sequence"/>
</dbReference>
<dbReference type="InterPro" id="IPR030659">
    <property type="entry name" value="SecY_CS"/>
</dbReference>
<evidence type="ECO:0000313" key="13">
    <source>
        <dbReference type="EMBL" id="PVY39189.1"/>
    </source>
</evidence>
<dbReference type="FunFam" id="1.10.3370.10:FF:000001">
    <property type="entry name" value="Preprotein translocase subunit SecY"/>
    <property type="match status" value="1"/>
</dbReference>
<keyword evidence="7 10" id="KW-0811">Translocation</keyword>
<dbReference type="PROSITE" id="PS00756">
    <property type="entry name" value="SECY_2"/>
    <property type="match status" value="1"/>
</dbReference>
<dbReference type="Pfam" id="PF00344">
    <property type="entry name" value="SecY"/>
    <property type="match status" value="1"/>
</dbReference>
<evidence type="ECO:0000256" key="1">
    <source>
        <dbReference type="ARBA" id="ARBA00004141"/>
    </source>
</evidence>
<evidence type="ECO:0000313" key="12">
    <source>
        <dbReference type="EMBL" id="NMD86481.1"/>
    </source>
</evidence>
<accession>A0A2U1ARY4</accession>
<dbReference type="Proteomes" id="UP000245959">
    <property type="component" value="Unassembled WGS sequence"/>
</dbReference>
<dbReference type="GO" id="GO:0065002">
    <property type="term" value="P:intracellular protein transmembrane transport"/>
    <property type="evidence" value="ECO:0007669"/>
    <property type="project" value="UniProtKB-UniRule"/>
</dbReference>
<dbReference type="PANTHER" id="PTHR10906">
    <property type="entry name" value="SECY/SEC61-ALPHA FAMILY MEMBER"/>
    <property type="match status" value="1"/>
</dbReference>
<dbReference type="Gene3D" id="1.10.3370.10">
    <property type="entry name" value="SecY subunit domain"/>
    <property type="match status" value="1"/>
</dbReference>
<dbReference type="InterPro" id="IPR026593">
    <property type="entry name" value="SecY"/>
</dbReference>
<comment type="subcellular location">
    <subcellularLocation>
        <location evidence="10">Cell membrane</location>
        <topology evidence="10">Multi-pass membrane protein</topology>
    </subcellularLocation>
    <subcellularLocation>
        <location evidence="1">Membrane</location>
        <topology evidence="1">Multi-pass membrane protein</topology>
    </subcellularLocation>
</comment>
<proteinExistence type="inferred from homology"/>
<keyword evidence="4 10" id="KW-0812">Transmembrane</keyword>
<dbReference type="PRINTS" id="PR00303">
    <property type="entry name" value="SECYTRNLCASE"/>
</dbReference>
<evidence type="ECO:0000256" key="4">
    <source>
        <dbReference type="ARBA" id="ARBA00022692"/>
    </source>
</evidence>
<comment type="subunit">
    <text evidence="10">Component of the Sec protein translocase complex. Heterotrimer consisting of SecY, SecE and SecG subunits. The heterotrimers can form oligomers, although 1 heterotrimer is thought to be able to translocate proteins. Interacts with the ribosome. Interacts with SecDF, and other proteins may be involved. Interacts with SecA.</text>
</comment>
<evidence type="ECO:0000313" key="15">
    <source>
        <dbReference type="Proteomes" id="UP000576225"/>
    </source>
</evidence>
<dbReference type="PIRSF" id="PIRSF004557">
    <property type="entry name" value="SecY"/>
    <property type="match status" value="1"/>
</dbReference>
<gene>
    <name evidence="10 12" type="primary">secY</name>
    <name evidence="13" type="ORF">C8D82_12264</name>
    <name evidence="12" type="ORF">HF882_07795</name>
</gene>
<keyword evidence="8 10" id="KW-0472">Membrane</keyword>
<keyword evidence="10" id="KW-1003">Cell membrane</keyword>
<comment type="similarity">
    <text evidence="2 10 11">Belongs to the SecY/SEC61-alpha family.</text>
</comment>
<keyword evidence="5 10" id="KW-0653">Protein transport</keyword>
<dbReference type="RefSeq" id="WP_116884808.1">
    <property type="nucleotide sequence ID" value="NZ_CABMMC010000053.1"/>
</dbReference>
<dbReference type="SUPFAM" id="SSF103491">
    <property type="entry name" value="Preprotein translocase SecY subunit"/>
    <property type="match status" value="1"/>
</dbReference>
<evidence type="ECO:0000256" key="9">
    <source>
        <dbReference type="ARBA" id="ARBA00039733"/>
    </source>
</evidence>
<feature type="transmembrane region" description="Helical" evidence="10">
    <location>
        <begin position="162"/>
        <end position="181"/>
    </location>
</feature>